<evidence type="ECO:0000313" key="3">
    <source>
        <dbReference type="Proteomes" id="UP001221757"/>
    </source>
</evidence>
<organism evidence="2 3">
    <name type="scientific">Mycena rosella</name>
    <name type="common">Pink bonnet</name>
    <name type="synonym">Agaricus rosellus</name>
    <dbReference type="NCBI Taxonomy" id="1033263"/>
    <lineage>
        <taxon>Eukaryota</taxon>
        <taxon>Fungi</taxon>
        <taxon>Dikarya</taxon>
        <taxon>Basidiomycota</taxon>
        <taxon>Agaricomycotina</taxon>
        <taxon>Agaricomycetes</taxon>
        <taxon>Agaricomycetidae</taxon>
        <taxon>Agaricales</taxon>
        <taxon>Marasmiineae</taxon>
        <taxon>Mycenaceae</taxon>
        <taxon>Mycena</taxon>
    </lineage>
</organism>
<feature type="region of interest" description="Disordered" evidence="1">
    <location>
        <begin position="69"/>
        <end position="98"/>
    </location>
</feature>
<evidence type="ECO:0000313" key="2">
    <source>
        <dbReference type="EMBL" id="KAJ7667354.1"/>
    </source>
</evidence>
<evidence type="ECO:0000256" key="1">
    <source>
        <dbReference type="SAM" id="MobiDB-lite"/>
    </source>
</evidence>
<dbReference type="AlphaFoldDB" id="A0AAD7CX34"/>
<reference evidence="2" key="1">
    <citation type="submission" date="2023-03" db="EMBL/GenBank/DDBJ databases">
        <title>Massive genome expansion in bonnet fungi (Mycena s.s.) driven by repeated elements and novel gene families across ecological guilds.</title>
        <authorList>
            <consortium name="Lawrence Berkeley National Laboratory"/>
            <person name="Harder C.B."/>
            <person name="Miyauchi S."/>
            <person name="Viragh M."/>
            <person name="Kuo A."/>
            <person name="Thoen E."/>
            <person name="Andreopoulos B."/>
            <person name="Lu D."/>
            <person name="Skrede I."/>
            <person name="Drula E."/>
            <person name="Henrissat B."/>
            <person name="Morin E."/>
            <person name="Kohler A."/>
            <person name="Barry K."/>
            <person name="LaButti K."/>
            <person name="Morin E."/>
            <person name="Salamov A."/>
            <person name="Lipzen A."/>
            <person name="Mereny Z."/>
            <person name="Hegedus B."/>
            <person name="Baldrian P."/>
            <person name="Stursova M."/>
            <person name="Weitz H."/>
            <person name="Taylor A."/>
            <person name="Grigoriev I.V."/>
            <person name="Nagy L.G."/>
            <person name="Martin F."/>
            <person name="Kauserud H."/>
        </authorList>
    </citation>
    <scope>NUCLEOTIDE SEQUENCE</scope>
    <source>
        <strain evidence="2">CBHHK067</strain>
    </source>
</reference>
<dbReference type="Proteomes" id="UP001221757">
    <property type="component" value="Unassembled WGS sequence"/>
</dbReference>
<feature type="region of interest" description="Disordered" evidence="1">
    <location>
        <begin position="336"/>
        <end position="384"/>
    </location>
</feature>
<comment type="caution">
    <text evidence="2">The sequence shown here is derived from an EMBL/GenBank/DDBJ whole genome shotgun (WGS) entry which is preliminary data.</text>
</comment>
<feature type="region of interest" description="Disordered" evidence="1">
    <location>
        <begin position="23"/>
        <end position="43"/>
    </location>
</feature>
<dbReference type="EMBL" id="JARKIE010000201">
    <property type="protein sequence ID" value="KAJ7667354.1"/>
    <property type="molecule type" value="Genomic_DNA"/>
</dbReference>
<feature type="region of interest" description="Disordered" evidence="1">
    <location>
        <begin position="218"/>
        <end position="308"/>
    </location>
</feature>
<protein>
    <submittedName>
        <fullName evidence="2">Uncharacterized protein</fullName>
    </submittedName>
</protein>
<keyword evidence="3" id="KW-1185">Reference proteome</keyword>
<feature type="region of interest" description="Disordered" evidence="1">
    <location>
        <begin position="420"/>
        <end position="442"/>
    </location>
</feature>
<feature type="compositionally biased region" description="Basic and acidic residues" evidence="1">
    <location>
        <begin position="240"/>
        <end position="271"/>
    </location>
</feature>
<proteinExistence type="predicted"/>
<gene>
    <name evidence="2" type="ORF">B0H17DRAFT_1184186</name>
</gene>
<feature type="compositionally biased region" description="Basic and acidic residues" evidence="1">
    <location>
        <begin position="218"/>
        <end position="227"/>
    </location>
</feature>
<name>A0AAD7CX34_MYCRO</name>
<accession>A0AAD7CX34</accession>
<sequence length="521" mass="56093">MQGAAGKRRKVGGMVYIYNAQRPRSGRRIRNEDTPARPRPHIHPSILHRIGRTCTFLACLATSTSVDTCTQPAQAPDLQRGPWARSEHPRRGGGVGSGAARAVCAWGARERASRQMSGARAGRVDVSFAAREVECGDAGMVEEAEEVHARRINPLTHPANHIACSGNTNASSAETTRPAHHAQYAVGRYRRRRRDGEQRIRDDEHEMKVAAKRVLERSRGTRVEASRRKVGSCGKSLASHKVDRNEIEGRTEGTEGKVREDKGGYGEEMARRGQTSRRKVGRSGRGEYGSGEEGDTGVGEEGGDGVAPRSRVRRAVGGAGLGTAVLAPFHSPLRAVSVPRARRSTRNGGGEEQKEPDGNGARTPRSRAGLGTETSAQSKPETARHRIHAPAALVQPHARHTRNWVPAAIAVRGEVKGEAGCEEEGGGATDGEGKGMRRGSQRGAVLRTRQWRTAEGYVAHRAQGSRETEGDGCGCVGHRSSAVPFRCLGPEHYSALVQLHAPAPLVETGRNWAPTAIAKWE</sequence>